<dbReference type="EMBL" id="QEWR01000003">
    <property type="protein sequence ID" value="PWD83099.1"/>
    <property type="molecule type" value="Genomic_DNA"/>
</dbReference>
<evidence type="ECO:0000313" key="4">
    <source>
        <dbReference type="Proteomes" id="UP000244948"/>
    </source>
</evidence>
<feature type="domain" description="SGNH hydrolase-type esterase" evidence="1">
    <location>
        <begin position="228"/>
        <end position="381"/>
    </location>
</feature>
<reference evidence="3 4" key="1">
    <citation type="journal article" date="2018" name="Genome Announc.">
        <title>Ignatzschineria cameli sp. nov., isolated from necrotic foot tissue of dromedaries (Camelus dromedarius) and associated maggots (Wohlfahrtia species) in Dubai.</title>
        <authorList>
            <person name="Tsang C.C."/>
            <person name="Tang J.Y."/>
            <person name="Fong J.Y."/>
            <person name="Kinne J."/>
            <person name="Lee H.H."/>
            <person name="Joseph M."/>
            <person name="Jose S."/>
            <person name="Schuster R.K."/>
            <person name="Tang Y."/>
            <person name="Sivakumar S."/>
            <person name="Chen J.H."/>
            <person name="Teng J.L."/>
            <person name="Lau S.K."/>
            <person name="Wernery U."/>
            <person name="Woo P.C."/>
        </authorList>
    </citation>
    <scope>NUCLEOTIDE SEQUENCE [LARGE SCALE GENOMIC DNA]</scope>
    <source>
        <strain evidence="3 4">KCTC 22643</strain>
    </source>
</reference>
<feature type="domain" description="Peptidoglycan O-acetylesterase N-terminal" evidence="2">
    <location>
        <begin position="93"/>
        <end position="205"/>
    </location>
</feature>
<dbReference type="GO" id="GO:0016788">
    <property type="term" value="F:hydrolase activity, acting on ester bonds"/>
    <property type="evidence" value="ECO:0007669"/>
    <property type="project" value="UniProtKB-ARBA"/>
</dbReference>
<dbReference type="InterPro" id="IPR036514">
    <property type="entry name" value="SGNH_hydro_sf"/>
</dbReference>
<dbReference type="SUPFAM" id="SSF52266">
    <property type="entry name" value="SGNH hydrolase"/>
    <property type="match status" value="1"/>
</dbReference>
<evidence type="ECO:0000313" key="3">
    <source>
        <dbReference type="EMBL" id="PWD83099.1"/>
    </source>
</evidence>
<dbReference type="Gene3D" id="3.40.50.1110">
    <property type="entry name" value="SGNH hydrolase"/>
    <property type="match status" value="1"/>
</dbReference>
<dbReference type="RefSeq" id="WP_109236313.1">
    <property type="nucleotide sequence ID" value="NZ_BMXZ01000002.1"/>
</dbReference>
<dbReference type="AlphaFoldDB" id="A0A2U2AK04"/>
<dbReference type="CDD" id="cd01825">
    <property type="entry name" value="SGNH_hydrolase_peri1"/>
    <property type="match status" value="1"/>
</dbReference>
<organism evidence="3 4">
    <name type="scientific">Ignatzschineria indica</name>
    <dbReference type="NCBI Taxonomy" id="472583"/>
    <lineage>
        <taxon>Bacteria</taxon>
        <taxon>Pseudomonadati</taxon>
        <taxon>Pseudomonadota</taxon>
        <taxon>Gammaproteobacteria</taxon>
        <taxon>Cardiobacteriales</taxon>
        <taxon>Ignatzschineriaceae</taxon>
        <taxon>Ignatzschineria</taxon>
    </lineage>
</organism>
<gene>
    <name evidence="3" type="ORF">DC082_06675</name>
</gene>
<proteinExistence type="predicted"/>
<evidence type="ECO:0000259" key="2">
    <source>
        <dbReference type="Pfam" id="PF22753"/>
    </source>
</evidence>
<dbReference type="InterPro" id="IPR055041">
    <property type="entry name" value="Ape1_N"/>
</dbReference>
<dbReference type="Pfam" id="PF13472">
    <property type="entry name" value="Lipase_GDSL_2"/>
    <property type="match status" value="1"/>
</dbReference>
<comment type="caution">
    <text evidence="3">The sequence shown here is derived from an EMBL/GenBank/DDBJ whole genome shotgun (WGS) entry which is preliminary data.</text>
</comment>
<dbReference type="Gene3D" id="2.60.120.1360">
    <property type="match status" value="1"/>
</dbReference>
<accession>A0A2U2AK04</accession>
<name>A0A2U2AK04_9GAMM</name>
<evidence type="ECO:0000259" key="1">
    <source>
        <dbReference type="Pfam" id="PF13472"/>
    </source>
</evidence>
<dbReference type="Pfam" id="PF22753">
    <property type="entry name" value="Ape1_N"/>
    <property type="match status" value="1"/>
</dbReference>
<keyword evidence="4" id="KW-1185">Reference proteome</keyword>
<sequence>MKQLRNWALGALTMIIIAGCSSAGIGDYRREIGPGITNYGEANLSLLQQKVSRLAAGGHEVLSVTQFGDSHSAADFFTGELRTQLQARFGNAGIGWVTPMDVRGQRHAEVTWRSQNWQLINSRTDDHPAYPMGGYVARSTKAGGYIDLLPRNNMSPHEAWNIRMVVREEVPESLSLYSAFGRTNITLPMKSNHWQIVKMKSALPFKLVAGEKGIEVGGFWLQRANRPGAIVSSIATNGAQLSIWNRWSPEWTAELAATESDLVILEYGTNEAFNDRLDKNLYRQNLVASIRKIRQRLPNAVILMVGPGDALLRDASGKCVDRQPPSYKIVKAVQKSVARSEHTLYWDWQMAMGGKCSIDQWETESLAGRDKVHLTGVGYRLSAKMLYKDLMQLLNVRH</sequence>
<dbReference type="InterPro" id="IPR013830">
    <property type="entry name" value="SGNH_hydro"/>
</dbReference>
<dbReference type="PROSITE" id="PS51257">
    <property type="entry name" value="PROKAR_LIPOPROTEIN"/>
    <property type="match status" value="1"/>
</dbReference>
<dbReference type="Proteomes" id="UP000244948">
    <property type="component" value="Unassembled WGS sequence"/>
</dbReference>
<protein>
    <submittedName>
        <fullName evidence="3">Uncharacterized protein</fullName>
    </submittedName>
</protein>